<feature type="region of interest" description="Disordered" evidence="11">
    <location>
        <begin position="44"/>
        <end position="72"/>
    </location>
</feature>
<evidence type="ECO:0000256" key="12">
    <source>
        <dbReference type="SAM" id="Phobius"/>
    </source>
</evidence>
<dbReference type="FunCoup" id="A0A1S3H0G7">
    <property type="interactions" value="1448"/>
</dbReference>
<dbReference type="RefSeq" id="XP_013379615.1">
    <property type="nucleotide sequence ID" value="XM_013524161.1"/>
</dbReference>
<keyword evidence="3" id="KW-0677">Repeat</keyword>
<organism evidence="13 14">
    <name type="scientific">Lingula anatina</name>
    <name type="common">Brachiopod</name>
    <name type="synonym">Lingula unguis</name>
    <dbReference type="NCBI Taxonomy" id="7574"/>
    <lineage>
        <taxon>Eukaryota</taxon>
        <taxon>Metazoa</taxon>
        <taxon>Spiralia</taxon>
        <taxon>Lophotrochozoa</taxon>
        <taxon>Brachiopoda</taxon>
        <taxon>Linguliformea</taxon>
        <taxon>Lingulata</taxon>
        <taxon>Lingulida</taxon>
        <taxon>Linguloidea</taxon>
        <taxon>Lingulidae</taxon>
        <taxon>Lingula</taxon>
    </lineage>
</organism>
<dbReference type="InterPro" id="IPR019734">
    <property type="entry name" value="TPR_rpt"/>
</dbReference>
<feature type="repeat" description="TPR" evidence="10">
    <location>
        <begin position="346"/>
        <end position="379"/>
    </location>
</feature>
<keyword evidence="8 12" id="KW-0472">Membrane</keyword>
<dbReference type="OrthoDB" id="66418at2759"/>
<dbReference type="AlphaFoldDB" id="A0A1S3H0G7"/>
<evidence type="ECO:0000256" key="5">
    <source>
        <dbReference type="ARBA" id="ARBA00022803"/>
    </source>
</evidence>
<evidence type="ECO:0000256" key="3">
    <source>
        <dbReference type="ARBA" id="ARBA00022737"/>
    </source>
</evidence>
<evidence type="ECO:0000256" key="8">
    <source>
        <dbReference type="ARBA" id="ARBA00023136"/>
    </source>
</evidence>
<evidence type="ECO:0000256" key="6">
    <source>
        <dbReference type="ARBA" id="ARBA00022989"/>
    </source>
</evidence>
<dbReference type="Pfam" id="PF13181">
    <property type="entry name" value="TPR_8"/>
    <property type="match status" value="1"/>
</dbReference>
<dbReference type="GO" id="GO:0045039">
    <property type="term" value="P:protein insertion into mitochondrial inner membrane"/>
    <property type="evidence" value="ECO:0007669"/>
    <property type="project" value="TreeGrafter"/>
</dbReference>
<dbReference type="KEGG" id="lak:106151075"/>
<dbReference type="GO" id="GO:0005741">
    <property type="term" value="C:mitochondrial outer membrane"/>
    <property type="evidence" value="ECO:0007669"/>
    <property type="project" value="UniProtKB-SubCell"/>
</dbReference>
<evidence type="ECO:0000256" key="10">
    <source>
        <dbReference type="PROSITE-ProRule" id="PRU00339"/>
    </source>
</evidence>
<feature type="compositionally biased region" description="Basic and acidic residues" evidence="11">
    <location>
        <begin position="248"/>
        <end position="265"/>
    </location>
</feature>
<evidence type="ECO:0000256" key="9">
    <source>
        <dbReference type="ARBA" id="ARBA00038030"/>
    </source>
</evidence>
<dbReference type="GeneID" id="106151075"/>
<protein>
    <submittedName>
        <fullName evidence="14">Mitochondrial import receptor subunit TOM70</fullName>
    </submittedName>
</protein>
<feature type="compositionally biased region" description="Basic and acidic residues" evidence="11">
    <location>
        <begin position="44"/>
        <end position="63"/>
    </location>
</feature>
<keyword evidence="5 10" id="KW-0802">TPR repeat</keyword>
<dbReference type="Pfam" id="PF13432">
    <property type="entry name" value="TPR_16"/>
    <property type="match status" value="1"/>
</dbReference>
<feature type="compositionally biased region" description="Acidic residues" evidence="11">
    <location>
        <begin position="236"/>
        <end position="247"/>
    </location>
</feature>
<evidence type="ECO:0000256" key="11">
    <source>
        <dbReference type="SAM" id="MobiDB-lite"/>
    </source>
</evidence>
<feature type="repeat" description="TPR" evidence="10">
    <location>
        <begin position="455"/>
        <end position="488"/>
    </location>
</feature>
<dbReference type="PROSITE" id="PS50005">
    <property type="entry name" value="TPR"/>
    <property type="match status" value="5"/>
</dbReference>
<sequence>MASKENVTEGWEKWKIALAVGAPIALGLAGLWYYNRVKSSNLETKKKDIESGEKKEEQPEAKAAEPQTPVEQAQAAKNKGNKWFKGGKYDQAIQCYTEAIKICPPENKQDISTFYQNRAAAHEQLKNFTEVIADCSKALEFNTRYTKAMFRRAKACEHIGDLQQCLEDVTAVCILEGFQNQQSLMMADRVLKDLGKSKAKEAYKNRKETTPSHSFLRTYFSAFANDPIISNLNEVNEESPETVEAESEAEKYQDESPEKEMKDGLPGKSRSQISPFLKAKKQLAKKEYDNVIELCTQEISNSTSKYLPEALLLRATFYLLAGRGTKAIDDLNQVIGLEDVDKKIKSNALIKRGSLKLQLGEQTEALDDMATAVRVDPENSDIYHHRGQLNLLLDRMDDALRDFDKCVALNPEFAVAHAQKCYAEYRHAFDQRSPMQLQSSVRSFEDLLKRFPDCAEAFALYGQALCDQQQFDQADDQFKKAIKIEPDNANVYVHRGLLRLQWKQNMEEACSMIKKALEVDDKCEFAYETLGTIEVQRGNLTNAIDLFNKAISLAKTEMEMAHLFSLLDAAMAQSKVAQNFGIQVPTMGPM</sequence>
<accession>A0A1S3H0G7</accession>
<dbReference type="SMART" id="SM00028">
    <property type="entry name" value="TPR"/>
    <property type="match status" value="9"/>
</dbReference>
<reference evidence="14" key="1">
    <citation type="submission" date="2025-08" db="UniProtKB">
        <authorList>
            <consortium name="RefSeq"/>
        </authorList>
    </citation>
    <scope>IDENTIFICATION</scope>
    <source>
        <tissue evidence="14">Gonads</tissue>
    </source>
</reference>
<keyword evidence="4" id="KW-1000">Mitochondrion outer membrane</keyword>
<dbReference type="InParanoid" id="A0A1S3H0G7"/>
<keyword evidence="2 12" id="KW-0812">Transmembrane</keyword>
<dbReference type="GO" id="GO:0030943">
    <property type="term" value="F:mitochondrion targeting sequence binding"/>
    <property type="evidence" value="ECO:0007669"/>
    <property type="project" value="TreeGrafter"/>
</dbReference>
<dbReference type="PANTHER" id="PTHR46208">
    <property type="entry name" value="MITOCHONDRIAL IMPORT RECEPTOR SUBUNIT TOM70"/>
    <property type="match status" value="1"/>
</dbReference>
<comment type="subcellular location">
    <subcellularLocation>
        <location evidence="1">Mitochondrion outer membrane</location>
        <topology evidence="1">Single-pass membrane protein</topology>
    </subcellularLocation>
</comment>
<dbReference type="Gene3D" id="1.25.40.10">
    <property type="entry name" value="Tetratricopeptide repeat domain"/>
    <property type="match status" value="2"/>
</dbReference>
<dbReference type="OMA" id="QWRGDIE"/>
<dbReference type="InterPro" id="IPR011990">
    <property type="entry name" value="TPR-like_helical_dom_sf"/>
</dbReference>
<proteinExistence type="inferred from homology"/>
<keyword evidence="7" id="KW-0496">Mitochondrion</keyword>
<keyword evidence="14" id="KW-0675">Receptor</keyword>
<feature type="region of interest" description="Disordered" evidence="11">
    <location>
        <begin position="236"/>
        <end position="271"/>
    </location>
</feature>
<keyword evidence="6 12" id="KW-1133">Transmembrane helix</keyword>
<feature type="repeat" description="TPR" evidence="10">
    <location>
        <begin position="524"/>
        <end position="557"/>
    </location>
</feature>
<evidence type="ECO:0000256" key="2">
    <source>
        <dbReference type="ARBA" id="ARBA00022692"/>
    </source>
</evidence>
<feature type="repeat" description="TPR" evidence="10">
    <location>
        <begin position="73"/>
        <end position="106"/>
    </location>
</feature>
<dbReference type="GO" id="GO:0030150">
    <property type="term" value="P:protein import into mitochondrial matrix"/>
    <property type="evidence" value="ECO:0007669"/>
    <property type="project" value="TreeGrafter"/>
</dbReference>
<evidence type="ECO:0000256" key="7">
    <source>
        <dbReference type="ARBA" id="ARBA00023128"/>
    </source>
</evidence>
<feature type="transmembrane region" description="Helical" evidence="12">
    <location>
        <begin position="16"/>
        <end position="34"/>
    </location>
</feature>
<keyword evidence="13" id="KW-1185">Reference proteome</keyword>
<feature type="repeat" description="TPR" evidence="10">
    <location>
        <begin position="380"/>
        <end position="413"/>
    </location>
</feature>
<evidence type="ECO:0000313" key="13">
    <source>
        <dbReference type="Proteomes" id="UP000085678"/>
    </source>
</evidence>
<gene>
    <name evidence="14" type="primary">LOC106151075</name>
</gene>
<name>A0A1S3H0G7_LINAN</name>
<dbReference type="SUPFAM" id="SSF48452">
    <property type="entry name" value="TPR-like"/>
    <property type="match status" value="2"/>
</dbReference>
<dbReference type="Pfam" id="PF00515">
    <property type="entry name" value="TPR_1"/>
    <property type="match status" value="1"/>
</dbReference>
<dbReference type="STRING" id="7574.A0A1S3H0G7"/>
<dbReference type="Proteomes" id="UP000085678">
    <property type="component" value="Unplaced"/>
</dbReference>
<evidence type="ECO:0000313" key="14">
    <source>
        <dbReference type="RefSeq" id="XP_013379615.1"/>
    </source>
</evidence>
<evidence type="ECO:0000256" key="4">
    <source>
        <dbReference type="ARBA" id="ARBA00022787"/>
    </source>
</evidence>
<dbReference type="Pfam" id="PF13414">
    <property type="entry name" value="TPR_11"/>
    <property type="match status" value="1"/>
</dbReference>
<dbReference type="PANTHER" id="PTHR46208:SF1">
    <property type="entry name" value="MITOCHONDRIAL IMPORT RECEPTOR SUBUNIT TOM70"/>
    <property type="match status" value="1"/>
</dbReference>
<dbReference type="GO" id="GO:0008320">
    <property type="term" value="F:protein transmembrane transporter activity"/>
    <property type="evidence" value="ECO:0007669"/>
    <property type="project" value="TreeGrafter"/>
</dbReference>
<evidence type="ECO:0000256" key="1">
    <source>
        <dbReference type="ARBA" id="ARBA00004572"/>
    </source>
</evidence>
<comment type="similarity">
    <text evidence="9">Belongs to the Tom70 family.</text>
</comment>